<name>A0ACC2JXL8_9PEZI</name>
<organism evidence="1 2">
    <name type="scientific">Lasiodiplodia mahajangana</name>
    <dbReference type="NCBI Taxonomy" id="1108764"/>
    <lineage>
        <taxon>Eukaryota</taxon>
        <taxon>Fungi</taxon>
        <taxon>Dikarya</taxon>
        <taxon>Ascomycota</taxon>
        <taxon>Pezizomycotina</taxon>
        <taxon>Dothideomycetes</taxon>
        <taxon>Dothideomycetes incertae sedis</taxon>
        <taxon>Botryosphaeriales</taxon>
        <taxon>Botryosphaeriaceae</taxon>
        <taxon>Lasiodiplodia</taxon>
    </lineage>
</organism>
<reference evidence="1" key="1">
    <citation type="submission" date="2022-12" db="EMBL/GenBank/DDBJ databases">
        <title>Genome Sequence of Lasiodiplodia mahajangana.</title>
        <authorList>
            <person name="Buettner E."/>
        </authorList>
    </citation>
    <scope>NUCLEOTIDE SEQUENCE</scope>
    <source>
        <strain evidence="1">VT137</strain>
    </source>
</reference>
<proteinExistence type="predicted"/>
<dbReference type="Proteomes" id="UP001153332">
    <property type="component" value="Unassembled WGS sequence"/>
</dbReference>
<protein>
    <submittedName>
        <fullName evidence="1">Uncharacterized protein</fullName>
    </submittedName>
</protein>
<accession>A0ACC2JXL8</accession>
<evidence type="ECO:0000313" key="2">
    <source>
        <dbReference type="Proteomes" id="UP001153332"/>
    </source>
</evidence>
<sequence length="1004" mass="113345">MASARDILGKESYVYVAKAALEDLSQGLQTGSPVGSFSSAVYDTAWLARIFTRGNEPAWLFPQCFQYLLETQNNLGGWPSEGSETNDILNTMAAIIAFRDHQMRASIVRAPLPTDFSSRLLKAERHLENILRRWDISSTTHVGFEILVPSMIEVLEGAGERLHFSGRQALMSLYKQKMISIQLDVLYTNRKTTLLHSLEAFVGKIDFDRVTHHIDKYGSIMASPAATAAYLMCSSTWNETAERYLHHVVMHGSGKGGGGVPSAFPTSTFETSWIVSTLMKTSVASMLLNQSCINTIRCYLQSQLDSHQGVVGWDSDVLADADDTAKTILSLNLLNVATSPAAMVTEFRVNKHFQTYKYERNASLSTNCNVLDALLHAPDPAEYTSQIVELAQFICDAYFSGSIRDKWNASEYYSTMLICQVLVRLLQAWDSGILNSLPEDLILFQVPIILLQIPIRSMQAQRSDGSWYTGKRASSSPSPQVSAYAVLSLKTVQFLPWVNAFRIRVEQAIERGSAYIMAHLNSSFVHEPIWIEKVTYALPPVARAYCAAALCPVQPHTWNERIRQIPIIPSHKVQHLARFFSQLPLFSEDEIWTLEADVTLGYLYQPKLLHASSLIFPQSRDVTYYKYLEYIPFTWISTNRKNHYPLTNNQIWETMMIAVLDYQLDEFMETAFDHGDKDGNIRAVRLLVRELCMLAPEIPPGNDQPSSTQGNTTMSSQETDQGGIPDSHHRGYNNASTSDHIYDVNSSPDTKNRRNSAVLQHIESVLRRFTSHIFQHDATIRAPFYTRKSLHSELATCILAHIDHVEDNILFATEQNSQLTNRSPSKPTQVRAFGSPRRTYYSWVNTTGANDTHAPFTFQFFACLVAPVVGEPLFRGVRQHYLSSATSRHLSNLCRQYNDYGSVARDEAENNLNSLNFPEFHENSTQEQGGVCGGVKDKNAMKQDLYFIAQYERQCLNHAMEALEAEIRPTRQGDWKLKALKVFIDTVDLYGQMYIAKDLTPRVR</sequence>
<comment type="caution">
    <text evidence="1">The sequence shown here is derived from an EMBL/GenBank/DDBJ whole genome shotgun (WGS) entry which is preliminary data.</text>
</comment>
<gene>
    <name evidence="1" type="ORF">O1611_g1462</name>
</gene>
<dbReference type="EMBL" id="JAPUUL010000170">
    <property type="protein sequence ID" value="KAJ8132166.1"/>
    <property type="molecule type" value="Genomic_DNA"/>
</dbReference>
<evidence type="ECO:0000313" key="1">
    <source>
        <dbReference type="EMBL" id="KAJ8132166.1"/>
    </source>
</evidence>
<keyword evidence="2" id="KW-1185">Reference proteome</keyword>